<feature type="transmembrane region" description="Helical" evidence="6">
    <location>
        <begin position="419"/>
        <end position="443"/>
    </location>
</feature>
<dbReference type="GO" id="GO:0016020">
    <property type="term" value="C:membrane"/>
    <property type="evidence" value="ECO:0007669"/>
    <property type="project" value="UniProtKB-SubCell"/>
</dbReference>
<dbReference type="GO" id="GO:0022857">
    <property type="term" value="F:transmembrane transporter activity"/>
    <property type="evidence" value="ECO:0007669"/>
    <property type="project" value="InterPro"/>
</dbReference>
<keyword evidence="3 6" id="KW-0812">Transmembrane</keyword>
<feature type="transmembrane region" description="Helical" evidence="6">
    <location>
        <begin position="281"/>
        <end position="300"/>
    </location>
</feature>
<accession>A0A8H6XU12</accession>
<feature type="transmembrane region" description="Helical" evidence="6">
    <location>
        <begin position="37"/>
        <end position="55"/>
    </location>
</feature>
<keyword evidence="5 6" id="KW-0472">Membrane</keyword>
<feature type="transmembrane region" description="Helical" evidence="6">
    <location>
        <begin position="150"/>
        <end position="171"/>
    </location>
</feature>
<evidence type="ECO:0000256" key="3">
    <source>
        <dbReference type="ARBA" id="ARBA00022692"/>
    </source>
</evidence>
<feature type="transmembrane region" description="Helical" evidence="6">
    <location>
        <begin position="455"/>
        <end position="477"/>
    </location>
</feature>
<dbReference type="PANTHER" id="PTHR42718:SF9">
    <property type="entry name" value="MAJOR FACILITATOR SUPERFAMILY MULTIDRUG TRANSPORTER MFSC"/>
    <property type="match status" value="1"/>
</dbReference>
<evidence type="ECO:0000256" key="2">
    <source>
        <dbReference type="ARBA" id="ARBA00022448"/>
    </source>
</evidence>
<dbReference type="OrthoDB" id="5086884at2759"/>
<dbReference type="Proteomes" id="UP000623467">
    <property type="component" value="Unassembled WGS sequence"/>
</dbReference>
<dbReference type="EMBL" id="JACAZH010000017">
    <property type="protein sequence ID" value="KAF7348123.1"/>
    <property type="molecule type" value="Genomic_DNA"/>
</dbReference>
<gene>
    <name evidence="8" type="ORF">MSAN_01765100</name>
</gene>
<dbReference type="InterPro" id="IPR036259">
    <property type="entry name" value="MFS_trans_sf"/>
</dbReference>
<feature type="transmembrane region" description="Helical" evidence="6">
    <location>
        <begin position="248"/>
        <end position="269"/>
    </location>
</feature>
<keyword evidence="2" id="KW-0813">Transport</keyword>
<dbReference type="PANTHER" id="PTHR42718">
    <property type="entry name" value="MAJOR FACILITATOR SUPERFAMILY MULTIDRUG TRANSPORTER MFSC"/>
    <property type="match status" value="1"/>
</dbReference>
<feature type="transmembrane region" description="Helical" evidence="6">
    <location>
        <begin position="497"/>
        <end position="520"/>
    </location>
</feature>
<dbReference type="Pfam" id="PF07690">
    <property type="entry name" value="MFS_1"/>
    <property type="match status" value="2"/>
</dbReference>
<feature type="transmembrane region" description="Helical" evidence="6">
    <location>
        <begin position="183"/>
        <end position="206"/>
    </location>
</feature>
<feature type="transmembrane region" description="Helical" evidence="6">
    <location>
        <begin position="218"/>
        <end position="236"/>
    </location>
</feature>
<dbReference type="PROSITE" id="PS50850">
    <property type="entry name" value="MFS"/>
    <property type="match status" value="1"/>
</dbReference>
<feature type="transmembrane region" description="Helical" evidence="6">
    <location>
        <begin position="124"/>
        <end position="144"/>
    </location>
</feature>
<comment type="caution">
    <text evidence="8">The sequence shown here is derived from an EMBL/GenBank/DDBJ whole genome shotgun (WGS) entry which is preliminary data.</text>
</comment>
<sequence length="542" mass="58388">MAIQEELTNRNEFQDSPVPVLTASMNNAPTTSTGRSAWKSVVLVLICTLAMITYVRGNPIFVFAMLILVQQAGSSSVGVFLPVIGEDLDIPEIKLQWLVSAFSLSSGCFLLLFGRLADLYGRKLLYLIGTLFLGATSLGCGFAQNGTTLYILRGVQGLGPAAFVPACLGILAHAFPPSRARSAAFATFSAGAPLGGAIGTQFGALLTQYTKASWRSPFFLIAGMACLSALGGFLVIDPDVPSTEADRRVDWIGAFLATTGLILLVFVLGQGSLATHGWKTGYIIALLIVSVIFLSVFLLWQHYLEKNEGTQRPPLMKLTLWKRAKGKFAVMQAIAFLQWAAFLSWYFWAQIYYENYQKLSAVLTGVRMLPMSITGALCNVFVVLVIGKIDLVVLLVFGTFFTGLAPLLFALIIPSSPYWAFGFPATIVAVFGADFVFAAGTLFVAKISLPHEQSLAGALFQTITQLGTAFGLAISTISFDAVAHGTGNDAPLEAYRAAHWTAFGMAMFCTVLAAIFLRGVGPVGEHDRPKEEELEEHEKSIP</sequence>
<dbReference type="AlphaFoldDB" id="A0A8H6XU12"/>
<feature type="transmembrane region" description="Helical" evidence="6">
    <location>
        <begin position="97"/>
        <end position="117"/>
    </location>
</feature>
<evidence type="ECO:0000256" key="4">
    <source>
        <dbReference type="ARBA" id="ARBA00022989"/>
    </source>
</evidence>
<proteinExistence type="predicted"/>
<name>A0A8H6XU12_9AGAR</name>
<keyword evidence="9" id="KW-1185">Reference proteome</keyword>
<evidence type="ECO:0000313" key="9">
    <source>
        <dbReference type="Proteomes" id="UP000623467"/>
    </source>
</evidence>
<comment type="subcellular location">
    <subcellularLocation>
        <location evidence="1">Membrane</location>
        <topology evidence="1">Multi-pass membrane protein</topology>
    </subcellularLocation>
</comment>
<dbReference type="Gene3D" id="1.20.1250.20">
    <property type="entry name" value="MFS general substrate transporter like domains"/>
    <property type="match status" value="2"/>
</dbReference>
<evidence type="ECO:0000256" key="1">
    <source>
        <dbReference type="ARBA" id="ARBA00004141"/>
    </source>
</evidence>
<reference evidence="8" key="1">
    <citation type="submission" date="2020-05" db="EMBL/GenBank/DDBJ databases">
        <title>Mycena genomes resolve the evolution of fungal bioluminescence.</title>
        <authorList>
            <person name="Tsai I.J."/>
        </authorList>
    </citation>
    <scope>NUCLEOTIDE SEQUENCE</scope>
    <source>
        <strain evidence="8">160909Yilan</strain>
    </source>
</reference>
<feature type="transmembrane region" description="Helical" evidence="6">
    <location>
        <begin position="368"/>
        <end position="386"/>
    </location>
</feature>
<evidence type="ECO:0000313" key="8">
    <source>
        <dbReference type="EMBL" id="KAF7348123.1"/>
    </source>
</evidence>
<feature type="transmembrane region" description="Helical" evidence="6">
    <location>
        <begin position="328"/>
        <end position="348"/>
    </location>
</feature>
<feature type="domain" description="Major facilitator superfamily (MFS) profile" evidence="7">
    <location>
        <begin position="50"/>
        <end position="525"/>
    </location>
</feature>
<organism evidence="8 9">
    <name type="scientific">Mycena sanguinolenta</name>
    <dbReference type="NCBI Taxonomy" id="230812"/>
    <lineage>
        <taxon>Eukaryota</taxon>
        <taxon>Fungi</taxon>
        <taxon>Dikarya</taxon>
        <taxon>Basidiomycota</taxon>
        <taxon>Agaricomycotina</taxon>
        <taxon>Agaricomycetes</taxon>
        <taxon>Agaricomycetidae</taxon>
        <taxon>Agaricales</taxon>
        <taxon>Marasmiineae</taxon>
        <taxon>Mycenaceae</taxon>
        <taxon>Mycena</taxon>
    </lineage>
</organism>
<dbReference type="SUPFAM" id="SSF103473">
    <property type="entry name" value="MFS general substrate transporter"/>
    <property type="match status" value="2"/>
</dbReference>
<keyword evidence="4 6" id="KW-1133">Transmembrane helix</keyword>
<evidence type="ECO:0000256" key="6">
    <source>
        <dbReference type="SAM" id="Phobius"/>
    </source>
</evidence>
<dbReference type="InterPro" id="IPR011701">
    <property type="entry name" value="MFS"/>
</dbReference>
<feature type="transmembrane region" description="Helical" evidence="6">
    <location>
        <begin position="391"/>
        <end position="413"/>
    </location>
</feature>
<dbReference type="InterPro" id="IPR020846">
    <property type="entry name" value="MFS_dom"/>
</dbReference>
<protein>
    <submittedName>
        <fullName evidence="8">MFS general substrate transporter</fullName>
    </submittedName>
</protein>
<evidence type="ECO:0000259" key="7">
    <source>
        <dbReference type="PROSITE" id="PS50850"/>
    </source>
</evidence>
<evidence type="ECO:0000256" key="5">
    <source>
        <dbReference type="ARBA" id="ARBA00023136"/>
    </source>
</evidence>